<dbReference type="EnsemblBacteria" id="ABL78925">
    <property type="protein sequence ID" value="ABL78925"/>
    <property type="gene ID" value="Tpen_1529"/>
</dbReference>
<feature type="transmembrane region" description="Helical" evidence="1">
    <location>
        <begin position="28"/>
        <end position="52"/>
    </location>
</feature>
<proteinExistence type="predicted"/>
<dbReference type="PANTHER" id="PTHR23526">
    <property type="entry name" value="INTEGRAL MEMBRANE TRANSPORT PROTEIN-RELATED"/>
    <property type="match status" value="1"/>
</dbReference>
<reference evidence="4" key="1">
    <citation type="journal article" date="2008" name="J. Bacteriol.">
        <title>Genome sequence of Thermofilum pendens reveals an exceptional loss of biosynthetic pathways without genome reduction.</title>
        <authorList>
            <person name="Anderson I."/>
            <person name="Rodriguez J."/>
            <person name="Susanti D."/>
            <person name="Porat I."/>
            <person name="Reich C."/>
            <person name="Ulrich L.E."/>
            <person name="Elkins J.G."/>
            <person name="Mavromatis K."/>
            <person name="Lykidis A."/>
            <person name="Kim E."/>
            <person name="Thompson L.S."/>
            <person name="Nolan M."/>
            <person name="Land M."/>
            <person name="Copeland A."/>
            <person name="Lapidus A."/>
            <person name="Lucas S."/>
            <person name="Detter C."/>
            <person name="Zhulin I.B."/>
            <person name="Olsen G.J."/>
            <person name="Whitman W."/>
            <person name="Mukhopadhyay B."/>
            <person name="Bristow J."/>
            <person name="Kyrpides N."/>
        </authorList>
    </citation>
    <scope>NUCLEOTIDE SEQUENCE [LARGE SCALE GENOMIC DNA]</scope>
    <source>
        <strain evidence="4">DSM 2475 / Hrk 5</strain>
    </source>
</reference>
<dbReference type="eggNOG" id="arCOG00130">
    <property type="taxonomic scope" value="Archaea"/>
</dbReference>
<dbReference type="InterPro" id="IPR036259">
    <property type="entry name" value="MFS_trans_sf"/>
</dbReference>
<dbReference type="Proteomes" id="UP000000641">
    <property type="component" value="Chromosome"/>
</dbReference>
<gene>
    <name evidence="3" type="ordered locus">Tpen_1529</name>
</gene>
<dbReference type="HOGENOM" id="CLU_699466_0_0_2"/>
<keyword evidence="1" id="KW-0472">Membrane</keyword>
<dbReference type="SUPFAM" id="SSF103473">
    <property type="entry name" value="MFS general substrate transporter"/>
    <property type="match status" value="1"/>
</dbReference>
<feature type="transmembrane region" description="Helical" evidence="1">
    <location>
        <begin position="92"/>
        <end position="111"/>
    </location>
</feature>
<dbReference type="InterPro" id="IPR052528">
    <property type="entry name" value="Sugar_transport-like"/>
</dbReference>
<feature type="transmembrane region" description="Helical" evidence="1">
    <location>
        <begin position="310"/>
        <end position="327"/>
    </location>
</feature>
<feature type="transmembrane region" description="Helical" evidence="1">
    <location>
        <begin position="348"/>
        <end position="369"/>
    </location>
</feature>
<name>A1S0E5_THEPD</name>
<dbReference type="Pfam" id="PF07690">
    <property type="entry name" value="MFS_1"/>
    <property type="match status" value="1"/>
</dbReference>
<keyword evidence="1" id="KW-0812">Transmembrane</keyword>
<dbReference type="KEGG" id="tpe:Tpen_1529"/>
<dbReference type="RefSeq" id="WP_011753190.1">
    <property type="nucleotide sequence ID" value="NC_008698.1"/>
</dbReference>
<feature type="transmembrane region" description="Helical" evidence="1">
    <location>
        <begin position="257"/>
        <end position="275"/>
    </location>
</feature>
<keyword evidence="4" id="KW-1185">Reference proteome</keyword>
<evidence type="ECO:0000313" key="4">
    <source>
        <dbReference type="Proteomes" id="UP000000641"/>
    </source>
</evidence>
<feature type="domain" description="Major facilitator superfamily (MFS) profile" evidence="2">
    <location>
        <begin position="24"/>
        <end position="394"/>
    </location>
</feature>
<feature type="transmembrane region" description="Helical" evidence="1">
    <location>
        <begin position="58"/>
        <end position="80"/>
    </location>
</feature>
<accession>A1S0E5</accession>
<dbReference type="PANTHER" id="PTHR23526:SF4">
    <property type="entry name" value="INTEGRAL MEMBRANE TRANSPORT PROTEIN"/>
    <property type="match status" value="1"/>
</dbReference>
<dbReference type="EMBL" id="CP000505">
    <property type="protein sequence ID" value="ABL78925.1"/>
    <property type="molecule type" value="Genomic_DNA"/>
</dbReference>
<feature type="transmembrane region" description="Helical" evidence="1">
    <location>
        <begin position="181"/>
        <end position="198"/>
    </location>
</feature>
<protein>
    <submittedName>
        <fullName evidence="3">Major facilitator superfamily MFS_1</fullName>
    </submittedName>
</protein>
<dbReference type="InterPro" id="IPR011701">
    <property type="entry name" value="MFS"/>
</dbReference>
<evidence type="ECO:0000259" key="2">
    <source>
        <dbReference type="PROSITE" id="PS50850"/>
    </source>
</evidence>
<dbReference type="STRING" id="368408.Tpen_1529"/>
<keyword evidence="1" id="KW-1133">Transmembrane helix</keyword>
<dbReference type="GO" id="GO:0022857">
    <property type="term" value="F:transmembrane transporter activity"/>
    <property type="evidence" value="ECO:0007669"/>
    <property type="project" value="InterPro"/>
</dbReference>
<feature type="transmembrane region" description="Helical" evidence="1">
    <location>
        <begin position="226"/>
        <end position="251"/>
    </location>
</feature>
<sequence length="394" mass="42005">MSRKAETQSGERAEPRASTGGGRAEKVLVAYGLASSFAGNLVSPFMALYLYGLAGGRFFQAGIASQAPVAVSVIMGLFWARLSDTNGSRKKFVQLSLATGSLASLALSFASSINDAILVQILGAFTGSAGGAAFSALMAEVFKDKRGSRLGVYNASTVIGGFAGSMLSGFLYNWIGFRWMLRLNALLGVLPLVLISMIPEEGNRNPVSSRKLVSIPKIPRRFWKLYLARLVLSLPGALSGGVFSVYFVKYLNGPPEAWSTLVAVTTLFGLASIPYGRLADRLSTREMFVLAGLGWTALYLGYFLSPNYLVFSLFFVIPVWPAFWLAYSKALMDLSDESERATFYAFEGTLSALFGSAVGVAAGLVADLYSPRTLFLLSSASALLGAAVAGVLLR</sequence>
<dbReference type="GeneID" id="4600666"/>
<feature type="transmembrane region" description="Helical" evidence="1">
    <location>
        <begin position="151"/>
        <end position="175"/>
    </location>
</feature>
<dbReference type="Gene3D" id="1.20.1250.20">
    <property type="entry name" value="MFS general substrate transporter like domains"/>
    <property type="match status" value="2"/>
</dbReference>
<feature type="transmembrane region" description="Helical" evidence="1">
    <location>
        <begin position="375"/>
        <end position="393"/>
    </location>
</feature>
<dbReference type="AlphaFoldDB" id="A1S0E5"/>
<feature type="transmembrane region" description="Helical" evidence="1">
    <location>
        <begin position="117"/>
        <end position="139"/>
    </location>
</feature>
<feature type="transmembrane region" description="Helical" evidence="1">
    <location>
        <begin position="287"/>
        <end position="304"/>
    </location>
</feature>
<organism evidence="3 4">
    <name type="scientific">Thermofilum pendens (strain DSM 2475 / Hrk 5)</name>
    <dbReference type="NCBI Taxonomy" id="368408"/>
    <lineage>
        <taxon>Archaea</taxon>
        <taxon>Thermoproteota</taxon>
        <taxon>Thermoprotei</taxon>
        <taxon>Thermofilales</taxon>
        <taxon>Thermofilaceae</taxon>
        <taxon>Thermofilum</taxon>
    </lineage>
</organism>
<dbReference type="PROSITE" id="PS50850">
    <property type="entry name" value="MFS"/>
    <property type="match status" value="1"/>
</dbReference>
<dbReference type="OrthoDB" id="31468at2157"/>
<evidence type="ECO:0000313" key="3">
    <source>
        <dbReference type="EMBL" id="ABL78925.1"/>
    </source>
</evidence>
<evidence type="ECO:0000256" key="1">
    <source>
        <dbReference type="SAM" id="Phobius"/>
    </source>
</evidence>
<dbReference type="InterPro" id="IPR020846">
    <property type="entry name" value="MFS_dom"/>
</dbReference>